<dbReference type="Proteomes" id="UP000887564">
    <property type="component" value="Unplaced"/>
</dbReference>
<keyword evidence="1" id="KW-1185">Reference proteome</keyword>
<protein>
    <submittedName>
        <fullName evidence="2">Uncharacterized protein</fullName>
    </submittedName>
</protein>
<reference evidence="2" key="1">
    <citation type="submission" date="2022-11" db="UniProtKB">
        <authorList>
            <consortium name="WormBaseParasite"/>
        </authorList>
    </citation>
    <scope>IDENTIFICATION</scope>
</reference>
<evidence type="ECO:0000313" key="1">
    <source>
        <dbReference type="Proteomes" id="UP000887564"/>
    </source>
</evidence>
<dbReference type="WBParaSite" id="PEQ_0000636501-mRNA-1">
    <property type="protein sequence ID" value="PEQ_0000636501-mRNA-1"/>
    <property type="gene ID" value="PEQ_0000636501"/>
</dbReference>
<name>A0A914RWH4_PAREQ</name>
<proteinExistence type="predicted"/>
<sequence>MKKCCCKIVSYLVLPETLVRCLRGCSGVFLDVCLDWIQAPSGDFSHMRRIGELLALSLAVVLSCEKKSSMVCSEIIRFGALLCCLRSLN</sequence>
<dbReference type="AlphaFoldDB" id="A0A914RWH4"/>
<accession>A0A914RWH4</accession>
<organism evidence="1 2">
    <name type="scientific">Parascaris equorum</name>
    <name type="common">Equine roundworm</name>
    <dbReference type="NCBI Taxonomy" id="6256"/>
    <lineage>
        <taxon>Eukaryota</taxon>
        <taxon>Metazoa</taxon>
        <taxon>Ecdysozoa</taxon>
        <taxon>Nematoda</taxon>
        <taxon>Chromadorea</taxon>
        <taxon>Rhabditida</taxon>
        <taxon>Spirurina</taxon>
        <taxon>Ascaridomorpha</taxon>
        <taxon>Ascaridoidea</taxon>
        <taxon>Ascarididae</taxon>
        <taxon>Parascaris</taxon>
    </lineage>
</organism>
<evidence type="ECO:0000313" key="2">
    <source>
        <dbReference type="WBParaSite" id="PEQ_0000636501-mRNA-1"/>
    </source>
</evidence>